<protein>
    <submittedName>
        <fullName evidence="6">Uncharacterized protein</fullName>
    </submittedName>
</protein>
<keyword evidence="3" id="KW-0863">Zinc-finger</keyword>
<name>A0A9Q1GTG0_9CARY</name>
<comment type="subcellular location">
    <subcellularLocation>
        <location evidence="1">Nucleus</location>
    </subcellularLocation>
</comment>
<evidence type="ECO:0000313" key="6">
    <source>
        <dbReference type="EMBL" id="KAJ8425803.1"/>
    </source>
</evidence>
<organism evidence="6 7">
    <name type="scientific">Carnegiea gigantea</name>
    <dbReference type="NCBI Taxonomy" id="171969"/>
    <lineage>
        <taxon>Eukaryota</taxon>
        <taxon>Viridiplantae</taxon>
        <taxon>Streptophyta</taxon>
        <taxon>Embryophyta</taxon>
        <taxon>Tracheophyta</taxon>
        <taxon>Spermatophyta</taxon>
        <taxon>Magnoliopsida</taxon>
        <taxon>eudicotyledons</taxon>
        <taxon>Gunneridae</taxon>
        <taxon>Pentapetalae</taxon>
        <taxon>Caryophyllales</taxon>
        <taxon>Cactineae</taxon>
        <taxon>Cactaceae</taxon>
        <taxon>Cactoideae</taxon>
        <taxon>Echinocereeae</taxon>
        <taxon>Carnegiea</taxon>
    </lineage>
</organism>
<gene>
    <name evidence="6" type="ORF">Cgig2_007860</name>
</gene>
<keyword evidence="7" id="KW-1185">Reference proteome</keyword>
<evidence type="ECO:0000256" key="2">
    <source>
        <dbReference type="ARBA" id="ARBA00022723"/>
    </source>
</evidence>
<dbReference type="Proteomes" id="UP001153076">
    <property type="component" value="Unassembled WGS sequence"/>
</dbReference>
<evidence type="ECO:0000256" key="3">
    <source>
        <dbReference type="ARBA" id="ARBA00022771"/>
    </source>
</evidence>
<proteinExistence type="predicted"/>
<evidence type="ECO:0000256" key="1">
    <source>
        <dbReference type="ARBA" id="ARBA00004123"/>
    </source>
</evidence>
<reference evidence="6" key="1">
    <citation type="submission" date="2022-04" db="EMBL/GenBank/DDBJ databases">
        <title>Carnegiea gigantea Genome sequencing and assembly v2.</title>
        <authorList>
            <person name="Copetti D."/>
            <person name="Sanderson M.J."/>
            <person name="Burquez A."/>
            <person name="Wojciechowski M.F."/>
        </authorList>
    </citation>
    <scope>NUCLEOTIDE SEQUENCE</scope>
    <source>
        <strain evidence="6">SGP5-SGP5p</strain>
        <tissue evidence="6">Aerial part</tissue>
    </source>
</reference>
<accession>A0A9Q1GTG0</accession>
<evidence type="ECO:0000256" key="5">
    <source>
        <dbReference type="ARBA" id="ARBA00023242"/>
    </source>
</evidence>
<sequence>MVCLKGPIVYIATNILHTQRWTHHSFEGPQAIGSQLISPLHDDKLDMAKMRERAAHWIPMYENPFSILGEEGFLMLKEAHPEWKKISCQSEKMDCMQVYGIEKKKLKGTLRNASIIIDLRRSKPQKIEYVVVTAHWVDIKWKLQKHVLSCIHLPPPQRGICIATAILMSLREWINLINIRANTINLAYRNNDTLYELYAEYASTICSCMEDVGESESRSRVENDTIDPMSSLMK</sequence>
<dbReference type="PANTHER" id="PTHR46481:SF10">
    <property type="entry name" value="ZINC FINGER BED DOMAIN-CONTAINING PROTEIN 39"/>
    <property type="match status" value="1"/>
</dbReference>
<dbReference type="GO" id="GO:0005634">
    <property type="term" value="C:nucleus"/>
    <property type="evidence" value="ECO:0007669"/>
    <property type="project" value="UniProtKB-SubCell"/>
</dbReference>
<dbReference type="InterPro" id="IPR052035">
    <property type="entry name" value="ZnF_BED_domain_contain"/>
</dbReference>
<evidence type="ECO:0000313" key="7">
    <source>
        <dbReference type="Proteomes" id="UP001153076"/>
    </source>
</evidence>
<dbReference type="GO" id="GO:0008270">
    <property type="term" value="F:zinc ion binding"/>
    <property type="evidence" value="ECO:0007669"/>
    <property type="project" value="UniProtKB-KW"/>
</dbReference>
<evidence type="ECO:0000256" key="4">
    <source>
        <dbReference type="ARBA" id="ARBA00022833"/>
    </source>
</evidence>
<dbReference type="AlphaFoldDB" id="A0A9Q1GTG0"/>
<comment type="caution">
    <text evidence="6">The sequence shown here is derived from an EMBL/GenBank/DDBJ whole genome shotgun (WGS) entry which is preliminary data.</text>
</comment>
<keyword evidence="2" id="KW-0479">Metal-binding</keyword>
<dbReference type="PANTHER" id="PTHR46481">
    <property type="entry name" value="ZINC FINGER BED DOMAIN-CONTAINING PROTEIN 4"/>
    <property type="match status" value="1"/>
</dbReference>
<dbReference type="EMBL" id="JAKOGI010001400">
    <property type="protein sequence ID" value="KAJ8425803.1"/>
    <property type="molecule type" value="Genomic_DNA"/>
</dbReference>
<dbReference type="OrthoDB" id="2610923at2759"/>
<keyword evidence="4" id="KW-0862">Zinc</keyword>
<keyword evidence="5" id="KW-0539">Nucleus</keyword>